<dbReference type="Gene3D" id="3.40.50.720">
    <property type="entry name" value="NAD(P)-binding Rossmann-like Domain"/>
    <property type="match status" value="1"/>
</dbReference>
<dbReference type="PANTHER" id="PTHR43157:SF31">
    <property type="entry name" value="PHOSPHATIDYLINOSITOL-GLYCAN BIOSYNTHESIS CLASS F PROTEIN"/>
    <property type="match status" value="1"/>
</dbReference>
<reference evidence="2 3" key="1">
    <citation type="submission" date="2020-04" db="EMBL/GenBank/DDBJ databases">
        <title>Description of novel Gluconacetobacter.</title>
        <authorList>
            <person name="Sombolestani A."/>
        </authorList>
    </citation>
    <scope>NUCLEOTIDE SEQUENCE [LARGE SCALE GENOMIC DNA]</scope>
    <source>
        <strain evidence="2 3">LMG 7603</strain>
    </source>
</reference>
<dbReference type="InterPro" id="IPR002347">
    <property type="entry name" value="SDR_fam"/>
</dbReference>
<dbReference type="GO" id="GO:0016491">
    <property type="term" value="F:oxidoreductase activity"/>
    <property type="evidence" value="ECO:0007669"/>
    <property type="project" value="UniProtKB-KW"/>
</dbReference>
<dbReference type="AlphaFoldDB" id="A0A7W4FCP9"/>
<organism evidence="2 3">
    <name type="scientific">Gluconacetobacter diazotrophicus</name>
    <name type="common">Acetobacter diazotrophicus</name>
    <dbReference type="NCBI Taxonomy" id="33996"/>
    <lineage>
        <taxon>Bacteria</taxon>
        <taxon>Pseudomonadati</taxon>
        <taxon>Pseudomonadota</taxon>
        <taxon>Alphaproteobacteria</taxon>
        <taxon>Acetobacterales</taxon>
        <taxon>Acetobacteraceae</taxon>
        <taxon>Gluconacetobacter</taxon>
    </lineage>
</organism>
<name>A0A7W4FCP9_GLUDI</name>
<dbReference type="NCBIfam" id="NF004513">
    <property type="entry name" value="PRK05854.1"/>
    <property type="match status" value="1"/>
</dbReference>
<evidence type="ECO:0000313" key="2">
    <source>
        <dbReference type="EMBL" id="MBB2155257.1"/>
    </source>
</evidence>
<evidence type="ECO:0000313" key="3">
    <source>
        <dbReference type="Proteomes" id="UP000550787"/>
    </source>
</evidence>
<dbReference type="PANTHER" id="PTHR43157">
    <property type="entry name" value="PHOSPHATIDYLINOSITOL-GLYCAN BIOSYNTHESIS CLASS F PROTEIN-RELATED"/>
    <property type="match status" value="1"/>
</dbReference>
<evidence type="ECO:0000256" key="1">
    <source>
        <dbReference type="ARBA" id="ARBA00023002"/>
    </source>
</evidence>
<dbReference type="EMBL" id="JABEQG010000003">
    <property type="protein sequence ID" value="MBB2155257.1"/>
    <property type="molecule type" value="Genomic_DNA"/>
</dbReference>
<dbReference type="SUPFAM" id="SSF51735">
    <property type="entry name" value="NAD(P)-binding Rossmann-fold domains"/>
    <property type="match status" value="1"/>
</dbReference>
<protein>
    <submittedName>
        <fullName evidence="2">SDR family oxidoreductase</fullName>
    </submittedName>
</protein>
<keyword evidence="1" id="KW-0560">Oxidoreductase</keyword>
<dbReference type="Pfam" id="PF00106">
    <property type="entry name" value="adh_short"/>
    <property type="match status" value="1"/>
</dbReference>
<dbReference type="InterPro" id="IPR036291">
    <property type="entry name" value="NAD(P)-bd_dom_sf"/>
</dbReference>
<accession>A0A7W4FCP9</accession>
<gene>
    <name evidence="2" type="ORF">HLH33_02850</name>
</gene>
<proteinExistence type="predicted"/>
<sequence length="320" mass="33818">MSVPLKWTIDRAPDLTGRVAVVTGATGGLGYETACGLASRGATVILTGRNADRGAAALAGLRTRVADARAEFMVLDLASLRSIADFAGDLTERLKGQGPGAVDILVNNAGVMAPPRRQETEDGFELQFGTNYLGHFALTGRLRPLLVRAPGGTRVVTVASLAARQGHITFDDLQARHRYSPFGAYQQSKLANLIFALELDRLAQSGGWKLHSIAAHPGWSQTDLAISRSAARQGVAERLLRCLTEVAFRTLGQSAAAGARPILFAAAGAEAVDGGYYGPGGRGERRGRVTDARVPAQARNLPVARRLWAVSERLTGVALS</sequence>
<comment type="caution">
    <text evidence="2">The sequence shown here is derived from an EMBL/GenBank/DDBJ whole genome shotgun (WGS) entry which is preliminary data.</text>
</comment>
<dbReference type="NCBIfam" id="NF004846">
    <property type="entry name" value="PRK06197.1"/>
    <property type="match status" value="1"/>
</dbReference>
<dbReference type="PRINTS" id="PR00081">
    <property type="entry name" value="GDHRDH"/>
</dbReference>
<dbReference type="RefSeq" id="WP_183115384.1">
    <property type="nucleotide sequence ID" value="NZ_JABEQG010000003.1"/>
</dbReference>
<dbReference type="Proteomes" id="UP000550787">
    <property type="component" value="Unassembled WGS sequence"/>
</dbReference>